<dbReference type="EMBL" id="JARRAG010000002">
    <property type="protein sequence ID" value="MDG3006342.1"/>
    <property type="molecule type" value="Genomic_DNA"/>
</dbReference>
<sequence>MILGKLWNAISAQFNKLANAIRGYDPIAEMQLEYDRSVAQLKEGREGLAQYRALVERVQRQVDNQTKVVSTLEAKVKAFLNAGDREGAAKFALDLRRAKEDMAENEKQLQLHEQAYQNNLLKIKNAVEKLESVKHKITKYDADLKMSRAEAELSQIATQFNFNVTTDFGQAEQVIQDQIDRNRGRVRVAADLSGEGVEDIKREMAIEKNLAEDALKDFEKEQGLATPETVGAGPADKQLGPARTKQLEPLPELP</sequence>
<feature type="coiled-coil region" evidence="2">
    <location>
        <begin position="48"/>
        <end position="143"/>
    </location>
</feature>
<evidence type="ECO:0000256" key="1">
    <source>
        <dbReference type="ARBA" id="ARBA00043985"/>
    </source>
</evidence>
<dbReference type="Proteomes" id="UP001216907">
    <property type="component" value="Unassembled WGS sequence"/>
</dbReference>
<name>A0ABT6FFJ2_9BACT</name>
<evidence type="ECO:0000256" key="3">
    <source>
        <dbReference type="SAM" id="MobiDB-lite"/>
    </source>
</evidence>
<comment type="caution">
    <text evidence="4">The sequence shown here is derived from an EMBL/GenBank/DDBJ whole genome shotgun (WGS) entry which is preliminary data.</text>
</comment>
<comment type="similarity">
    <text evidence="1">Belongs to the PspA/Vipp/IM30 family.</text>
</comment>
<evidence type="ECO:0000256" key="2">
    <source>
        <dbReference type="SAM" id="Coils"/>
    </source>
</evidence>
<protein>
    <submittedName>
        <fullName evidence="4">PspA/IM30 family protein</fullName>
    </submittedName>
</protein>
<gene>
    <name evidence="4" type="ORF">PZE19_21435</name>
</gene>
<keyword evidence="5" id="KW-1185">Reference proteome</keyword>
<proteinExistence type="inferred from homology"/>
<dbReference type="Pfam" id="PF04012">
    <property type="entry name" value="PspA_IM30"/>
    <property type="match status" value="1"/>
</dbReference>
<dbReference type="InterPro" id="IPR007157">
    <property type="entry name" value="PspA_VIPP1"/>
</dbReference>
<evidence type="ECO:0000313" key="4">
    <source>
        <dbReference type="EMBL" id="MDG3006342.1"/>
    </source>
</evidence>
<feature type="region of interest" description="Disordered" evidence="3">
    <location>
        <begin position="217"/>
        <end position="254"/>
    </location>
</feature>
<organism evidence="4 5">
    <name type="scientific">Paludisphaera mucosa</name>
    <dbReference type="NCBI Taxonomy" id="3030827"/>
    <lineage>
        <taxon>Bacteria</taxon>
        <taxon>Pseudomonadati</taxon>
        <taxon>Planctomycetota</taxon>
        <taxon>Planctomycetia</taxon>
        <taxon>Isosphaerales</taxon>
        <taxon>Isosphaeraceae</taxon>
        <taxon>Paludisphaera</taxon>
    </lineage>
</organism>
<evidence type="ECO:0000313" key="5">
    <source>
        <dbReference type="Proteomes" id="UP001216907"/>
    </source>
</evidence>
<keyword evidence="2" id="KW-0175">Coiled coil</keyword>
<accession>A0ABT6FFJ2</accession>
<dbReference type="RefSeq" id="WP_277862642.1">
    <property type="nucleotide sequence ID" value="NZ_JARRAG010000002.1"/>
</dbReference>
<reference evidence="4 5" key="1">
    <citation type="submission" date="2023-03" db="EMBL/GenBank/DDBJ databases">
        <title>Paludisphaera mucosa sp. nov. a novel planctomycete from northern fen.</title>
        <authorList>
            <person name="Ivanova A."/>
        </authorList>
    </citation>
    <scope>NUCLEOTIDE SEQUENCE [LARGE SCALE GENOMIC DNA]</scope>
    <source>
        <strain evidence="4 5">Pla2</strain>
    </source>
</reference>